<sequence>MSGLQEAHDMTRQLMVRGAGFEPATPTVSR</sequence>
<evidence type="ECO:0000313" key="2">
    <source>
        <dbReference type="EMBL" id="SVD53809.1"/>
    </source>
</evidence>
<evidence type="ECO:0000256" key="1">
    <source>
        <dbReference type="SAM" id="MobiDB-lite"/>
    </source>
</evidence>
<dbReference type="AlphaFoldDB" id="A0A382W4Y7"/>
<name>A0A382W4Y7_9ZZZZ</name>
<dbReference type="EMBL" id="UINC01157040">
    <property type="protein sequence ID" value="SVD53809.1"/>
    <property type="molecule type" value="Genomic_DNA"/>
</dbReference>
<proteinExistence type="predicted"/>
<feature type="region of interest" description="Disordered" evidence="1">
    <location>
        <begin position="1"/>
        <end position="30"/>
    </location>
</feature>
<gene>
    <name evidence="2" type="ORF">METZ01_LOCUS406663</name>
</gene>
<accession>A0A382W4Y7</accession>
<organism evidence="2">
    <name type="scientific">marine metagenome</name>
    <dbReference type="NCBI Taxonomy" id="408172"/>
    <lineage>
        <taxon>unclassified sequences</taxon>
        <taxon>metagenomes</taxon>
        <taxon>ecological metagenomes</taxon>
    </lineage>
</organism>
<protein>
    <submittedName>
        <fullName evidence="2">Uncharacterized protein</fullName>
    </submittedName>
</protein>
<reference evidence="2" key="1">
    <citation type="submission" date="2018-05" db="EMBL/GenBank/DDBJ databases">
        <authorList>
            <person name="Lanie J.A."/>
            <person name="Ng W.-L."/>
            <person name="Kazmierczak K.M."/>
            <person name="Andrzejewski T.M."/>
            <person name="Davidsen T.M."/>
            <person name="Wayne K.J."/>
            <person name="Tettelin H."/>
            <person name="Glass J.I."/>
            <person name="Rusch D."/>
            <person name="Podicherti R."/>
            <person name="Tsui H.-C.T."/>
            <person name="Winkler M.E."/>
        </authorList>
    </citation>
    <scope>NUCLEOTIDE SEQUENCE</scope>
</reference>
<feature type="compositionally biased region" description="Basic and acidic residues" evidence="1">
    <location>
        <begin position="1"/>
        <end position="11"/>
    </location>
</feature>